<evidence type="ECO:0000313" key="3">
    <source>
        <dbReference type="Proteomes" id="UP000076404"/>
    </source>
</evidence>
<keyword evidence="1" id="KW-0812">Transmembrane</keyword>
<keyword evidence="1" id="KW-0472">Membrane</keyword>
<keyword evidence="1" id="KW-1133">Transmembrane helix</keyword>
<dbReference type="KEGG" id="gph:GEMMAAP_05610"/>
<dbReference type="EMBL" id="CP011454">
    <property type="protein sequence ID" value="AMW04458.1"/>
    <property type="molecule type" value="Genomic_DNA"/>
</dbReference>
<dbReference type="eggNOG" id="COG3127">
    <property type="taxonomic scope" value="Bacteria"/>
</dbReference>
<feature type="transmembrane region" description="Helical" evidence="1">
    <location>
        <begin position="135"/>
        <end position="155"/>
    </location>
</feature>
<protein>
    <submittedName>
        <fullName evidence="2">Uncharacterized protein</fullName>
    </submittedName>
</protein>
<organism evidence="2 3">
    <name type="scientific">Gemmatimonas phototrophica</name>
    <dbReference type="NCBI Taxonomy" id="1379270"/>
    <lineage>
        <taxon>Bacteria</taxon>
        <taxon>Pseudomonadati</taxon>
        <taxon>Gemmatimonadota</taxon>
        <taxon>Gemmatimonadia</taxon>
        <taxon>Gemmatimonadales</taxon>
        <taxon>Gemmatimonadaceae</taxon>
        <taxon>Gemmatimonas</taxon>
    </lineage>
</organism>
<proteinExistence type="predicted"/>
<gene>
    <name evidence="2" type="ORF">GEMMAAP_05610</name>
</gene>
<feature type="transmembrane region" description="Helical" evidence="1">
    <location>
        <begin position="162"/>
        <end position="181"/>
    </location>
</feature>
<dbReference type="STRING" id="1379270.GEMMAAP_05610"/>
<feature type="transmembrane region" description="Helical" evidence="1">
    <location>
        <begin position="105"/>
        <end position="123"/>
    </location>
</feature>
<feature type="transmembrane region" description="Helical" evidence="1">
    <location>
        <begin position="187"/>
        <end position="205"/>
    </location>
</feature>
<reference evidence="2 3" key="1">
    <citation type="journal article" date="2014" name="Proc. Natl. Acad. Sci. U.S.A.">
        <title>Functional type 2 photosynthetic reaction centers found in the rare bacterial phylum Gemmatimonadetes.</title>
        <authorList>
            <person name="Zeng Y."/>
            <person name="Feng F."/>
            <person name="Medova H."/>
            <person name="Dean J."/>
            <person name="Koblizek M."/>
        </authorList>
    </citation>
    <scope>NUCLEOTIDE SEQUENCE [LARGE SCALE GENOMIC DNA]</scope>
    <source>
        <strain evidence="2 3">AP64</strain>
    </source>
</reference>
<dbReference type="Proteomes" id="UP000076404">
    <property type="component" value="Chromosome"/>
</dbReference>
<sequence length="210" mass="21750">MSAHPSGPPALHDRAIQDLLFIRRTMEGAASFTDVPGWGLVGIGATAIAAAPVAARQGTPEGWLAVWIVTAIVAGSVGGVTMWRKMRRRLPAPGPLLLSAPARKFLLSFWPALFAGALLTLALVDPFTPGMAPRLASRVLPGLWLMMYGVAITTAGAFSVRAVPLMGAGFMALGAITLFLPAADGDLMMALGFGALQIGFGVHIARSHGG</sequence>
<keyword evidence="3" id="KW-1185">Reference proteome</keyword>
<evidence type="ECO:0000313" key="2">
    <source>
        <dbReference type="EMBL" id="AMW04458.1"/>
    </source>
</evidence>
<feature type="transmembrane region" description="Helical" evidence="1">
    <location>
        <begin position="64"/>
        <end position="84"/>
    </location>
</feature>
<evidence type="ECO:0000256" key="1">
    <source>
        <dbReference type="SAM" id="Phobius"/>
    </source>
</evidence>
<dbReference type="AlphaFoldDB" id="A0A143BHF0"/>
<name>A0A143BHF0_9BACT</name>
<dbReference type="RefSeq" id="WP_026849876.1">
    <property type="nucleotide sequence ID" value="NZ_CP011454.1"/>
</dbReference>
<dbReference type="OrthoDB" id="9813033at2"/>
<reference evidence="2 3" key="2">
    <citation type="journal article" date="2016" name="Environ. Microbiol. Rep.">
        <title>Metagenomic evidence for the presence of phototrophic Gemmatimonadetes bacteria in diverse environments.</title>
        <authorList>
            <person name="Zeng Y."/>
            <person name="Baumbach J."/>
            <person name="Barbosa E.G."/>
            <person name="Azevedo V."/>
            <person name="Zhang C."/>
            <person name="Koblizek M."/>
        </authorList>
    </citation>
    <scope>NUCLEOTIDE SEQUENCE [LARGE SCALE GENOMIC DNA]</scope>
    <source>
        <strain evidence="2 3">AP64</strain>
    </source>
</reference>
<accession>A0A143BHF0</accession>